<feature type="compositionally biased region" description="Acidic residues" evidence="1">
    <location>
        <begin position="68"/>
        <end position="78"/>
    </location>
</feature>
<accession>A0A9D4BUS0</accession>
<evidence type="ECO:0000256" key="1">
    <source>
        <dbReference type="SAM" id="MobiDB-lite"/>
    </source>
</evidence>
<evidence type="ECO:0000313" key="3">
    <source>
        <dbReference type="Proteomes" id="UP000828390"/>
    </source>
</evidence>
<sequence>MYLTNLINTSLCFRERPFKNNSSFVSRFSTRRKTGGNGGTSSSNNNGGASPHSPLISRRDSRKAGNTLDDDIPETLQK</sequence>
<comment type="caution">
    <text evidence="2">The sequence shown here is derived from an EMBL/GenBank/DDBJ whole genome shotgun (WGS) entry which is preliminary data.</text>
</comment>
<organism evidence="2 3">
    <name type="scientific">Dreissena polymorpha</name>
    <name type="common">Zebra mussel</name>
    <name type="synonym">Mytilus polymorpha</name>
    <dbReference type="NCBI Taxonomy" id="45954"/>
    <lineage>
        <taxon>Eukaryota</taxon>
        <taxon>Metazoa</taxon>
        <taxon>Spiralia</taxon>
        <taxon>Lophotrochozoa</taxon>
        <taxon>Mollusca</taxon>
        <taxon>Bivalvia</taxon>
        <taxon>Autobranchia</taxon>
        <taxon>Heteroconchia</taxon>
        <taxon>Euheterodonta</taxon>
        <taxon>Imparidentia</taxon>
        <taxon>Neoheterodontei</taxon>
        <taxon>Myida</taxon>
        <taxon>Dreissenoidea</taxon>
        <taxon>Dreissenidae</taxon>
        <taxon>Dreissena</taxon>
    </lineage>
</organism>
<feature type="region of interest" description="Disordered" evidence="1">
    <location>
        <begin position="23"/>
        <end position="78"/>
    </location>
</feature>
<dbReference type="Proteomes" id="UP000828390">
    <property type="component" value="Unassembled WGS sequence"/>
</dbReference>
<reference evidence="2" key="1">
    <citation type="journal article" date="2019" name="bioRxiv">
        <title>The Genome of the Zebra Mussel, Dreissena polymorpha: A Resource for Invasive Species Research.</title>
        <authorList>
            <person name="McCartney M.A."/>
            <person name="Auch B."/>
            <person name="Kono T."/>
            <person name="Mallez S."/>
            <person name="Zhang Y."/>
            <person name="Obille A."/>
            <person name="Becker A."/>
            <person name="Abrahante J.E."/>
            <person name="Garbe J."/>
            <person name="Badalamenti J.P."/>
            <person name="Herman A."/>
            <person name="Mangelson H."/>
            <person name="Liachko I."/>
            <person name="Sullivan S."/>
            <person name="Sone E.D."/>
            <person name="Koren S."/>
            <person name="Silverstein K.A.T."/>
            <person name="Beckman K.B."/>
            <person name="Gohl D.M."/>
        </authorList>
    </citation>
    <scope>NUCLEOTIDE SEQUENCE</scope>
    <source>
        <strain evidence="2">Duluth1</strain>
        <tissue evidence="2">Whole animal</tissue>
    </source>
</reference>
<evidence type="ECO:0000313" key="2">
    <source>
        <dbReference type="EMBL" id="KAH3709759.1"/>
    </source>
</evidence>
<keyword evidence="3" id="KW-1185">Reference proteome</keyword>
<gene>
    <name evidence="2" type="ORF">DPMN_069223</name>
</gene>
<dbReference type="EMBL" id="JAIWYP010000014">
    <property type="protein sequence ID" value="KAH3709759.1"/>
    <property type="molecule type" value="Genomic_DNA"/>
</dbReference>
<proteinExistence type="predicted"/>
<reference evidence="2" key="2">
    <citation type="submission" date="2020-11" db="EMBL/GenBank/DDBJ databases">
        <authorList>
            <person name="McCartney M.A."/>
            <person name="Auch B."/>
            <person name="Kono T."/>
            <person name="Mallez S."/>
            <person name="Becker A."/>
            <person name="Gohl D.M."/>
            <person name="Silverstein K.A.T."/>
            <person name="Koren S."/>
            <person name="Bechman K.B."/>
            <person name="Herman A."/>
            <person name="Abrahante J.E."/>
            <person name="Garbe J."/>
        </authorList>
    </citation>
    <scope>NUCLEOTIDE SEQUENCE</scope>
    <source>
        <strain evidence="2">Duluth1</strain>
        <tissue evidence="2">Whole animal</tissue>
    </source>
</reference>
<name>A0A9D4BUS0_DREPO</name>
<protein>
    <submittedName>
        <fullName evidence="2">Uncharacterized protein</fullName>
    </submittedName>
</protein>
<dbReference type="AlphaFoldDB" id="A0A9D4BUS0"/>